<evidence type="ECO:0000313" key="1">
    <source>
        <dbReference type="EMBL" id="MBS5332556.1"/>
    </source>
</evidence>
<proteinExistence type="predicted"/>
<dbReference type="Gene3D" id="1.10.1220.10">
    <property type="entry name" value="Met repressor-like"/>
    <property type="match status" value="1"/>
</dbReference>
<accession>A0A943HJD3</accession>
<name>A0A943HJD3_9FIRM</name>
<dbReference type="GO" id="GO:0006355">
    <property type="term" value="P:regulation of DNA-templated transcription"/>
    <property type="evidence" value="ECO:0007669"/>
    <property type="project" value="InterPro"/>
</dbReference>
<protein>
    <submittedName>
        <fullName evidence="1">Type II toxin-antitoxin system RelB/DinJ family antitoxin</fullName>
    </submittedName>
</protein>
<evidence type="ECO:0000313" key="2">
    <source>
        <dbReference type="Proteomes" id="UP000759273"/>
    </source>
</evidence>
<comment type="caution">
    <text evidence="1">The sequence shown here is derived from an EMBL/GenBank/DDBJ whole genome shotgun (WGS) entry which is preliminary data.</text>
</comment>
<sequence length="100" mass="11204">MENIVSAAKTDVFRVRINPEIKQELESVYAKNGLTLTDAINVFFQQSLNAGGFPFAVTEDNAEIIKAKALSRLTKQLQEAQDDPVSYSEDEVYKMFGVEK</sequence>
<dbReference type="EMBL" id="JAGZGG010000018">
    <property type="protein sequence ID" value="MBS5332556.1"/>
    <property type="molecule type" value="Genomic_DNA"/>
</dbReference>
<organism evidence="1 2">
    <name type="scientific">Subdoligranulum variabile</name>
    <dbReference type="NCBI Taxonomy" id="214851"/>
    <lineage>
        <taxon>Bacteria</taxon>
        <taxon>Bacillati</taxon>
        <taxon>Bacillota</taxon>
        <taxon>Clostridia</taxon>
        <taxon>Eubacteriales</taxon>
        <taxon>Oscillospiraceae</taxon>
        <taxon>Subdoligranulum</taxon>
    </lineage>
</organism>
<dbReference type="InterPro" id="IPR013321">
    <property type="entry name" value="Arc_rbn_hlx_hlx"/>
</dbReference>
<dbReference type="Proteomes" id="UP000759273">
    <property type="component" value="Unassembled WGS sequence"/>
</dbReference>
<reference evidence="1" key="1">
    <citation type="submission" date="2021-02" db="EMBL/GenBank/DDBJ databases">
        <title>Infant gut strain persistence is associated with maternal origin, phylogeny, and functional potential including surface adhesion and iron acquisition.</title>
        <authorList>
            <person name="Lou Y.C."/>
        </authorList>
    </citation>
    <scope>NUCLEOTIDE SEQUENCE</scope>
    <source>
        <strain evidence="1">L3_101_000M1_dasL3_101_000M1_concoct_87</strain>
    </source>
</reference>
<gene>
    <name evidence="1" type="ORF">KHY36_08520</name>
</gene>
<dbReference type="Pfam" id="PF04221">
    <property type="entry name" value="RelB"/>
    <property type="match status" value="1"/>
</dbReference>
<dbReference type="AlphaFoldDB" id="A0A943HJD3"/>
<dbReference type="InterPro" id="IPR007337">
    <property type="entry name" value="RelB/DinJ"/>
</dbReference>